<dbReference type="Pfam" id="PF07714">
    <property type="entry name" value="PK_Tyr_Ser-Thr"/>
    <property type="match status" value="1"/>
</dbReference>
<reference evidence="2" key="1">
    <citation type="journal article" date="2020" name="Stud. Mycol.">
        <title>101 Dothideomycetes genomes: a test case for predicting lifestyles and emergence of pathogens.</title>
        <authorList>
            <person name="Haridas S."/>
            <person name="Albert R."/>
            <person name="Binder M."/>
            <person name="Bloem J."/>
            <person name="Labutti K."/>
            <person name="Salamov A."/>
            <person name="Andreopoulos B."/>
            <person name="Baker S."/>
            <person name="Barry K."/>
            <person name="Bills G."/>
            <person name="Bluhm B."/>
            <person name="Cannon C."/>
            <person name="Castanera R."/>
            <person name="Culley D."/>
            <person name="Daum C."/>
            <person name="Ezra D."/>
            <person name="Gonzalez J."/>
            <person name="Henrissat B."/>
            <person name="Kuo A."/>
            <person name="Liang C."/>
            <person name="Lipzen A."/>
            <person name="Lutzoni F."/>
            <person name="Magnuson J."/>
            <person name="Mondo S."/>
            <person name="Nolan M."/>
            <person name="Ohm R."/>
            <person name="Pangilinan J."/>
            <person name="Park H.-J."/>
            <person name="Ramirez L."/>
            <person name="Alfaro M."/>
            <person name="Sun H."/>
            <person name="Tritt A."/>
            <person name="Yoshinaga Y."/>
            <person name="Zwiers L.-H."/>
            <person name="Turgeon B."/>
            <person name="Goodwin S."/>
            <person name="Spatafora J."/>
            <person name="Crous P."/>
            <person name="Grigoriev I."/>
        </authorList>
    </citation>
    <scope>NUCLEOTIDE SEQUENCE</scope>
    <source>
        <strain evidence="2">CBS 675.92</strain>
    </source>
</reference>
<dbReference type="AlphaFoldDB" id="A0A6A5U1I6"/>
<evidence type="ECO:0000259" key="1">
    <source>
        <dbReference type="Pfam" id="PF07714"/>
    </source>
</evidence>
<gene>
    <name evidence="2" type="ORF">CC80DRAFT_592295</name>
</gene>
<proteinExistence type="predicted"/>
<feature type="domain" description="Serine-threonine/tyrosine-protein kinase catalytic" evidence="1">
    <location>
        <begin position="107"/>
        <end position="200"/>
    </location>
</feature>
<dbReference type="Proteomes" id="UP000800035">
    <property type="component" value="Unassembled WGS sequence"/>
</dbReference>
<evidence type="ECO:0000313" key="3">
    <source>
        <dbReference type="Proteomes" id="UP000800035"/>
    </source>
</evidence>
<dbReference type="GO" id="GO:0004672">
    <property type="term" value="F:protein kinase activity"/>
    <property type="evidence" value="ECO:0007669"/>
    <property type="project" value="InterPro"/>
</dbReference>
<name>A0A6A5U1I6_9PLEO</name>
<dbReference type="Gene3D" id="3.30.200.20">
    <property type="entry name" value="Phosphorylase Kinase, domain 1"/>
    <property type="match status" value="1"/>
</dbReference>
<evidence type="ECO:0000313" key="2">
    <source>
        <dbReference type="EMBL" id="KAF1957809.1"/>
    </source>
</evidence>
<keyword evidence="3" id="KW-1185">Reference proteome</keyword>
<dbReference type="InterPro" id="IPR001245">
    <property type="entry name" value="Ser-Thr/Tyr_kinase_cat_dom"/>
</dbReference>
<sequence>MPRSETIEFRLCQKTDDGTITTSDSLWRIYMSGLGRDDAEVILKEHGITNAWFPFPKLTLRQLLDSRPDELNFDEWQQDLHQSSSWPDTDPSGYIHLSLEDADEIMETNRHFGHGAFGYVRPLTMKTQSAPVVCIRKKVQRPKALKAQRQYFAALSREIHVMRQVSHSHCVQLLGSYTDYNFMGILLLPVADMDLAAFLDLPKLSDAFLVDILVTLVVDEMFLADFAWFIKLSFNLHVFCLCFDLFEAHRRQSWIALRKW</sequence>
<organism evidence="2 3">
    <name type="scientific">Byssothecium circinans</name>
    <dbReference type="NCBI Taxonomy" id="147558"/>
    <lineage>
        <taxon>Eukaryota</taxon>
        <taxon>Fungi</taxon>
        <taxon>Dikarya</taxon>
        <taxon>Ascomycota</taxon>
        <taxon>Pezizomycotina</taxon>
        <taxon>Dothideomycetes</taxon>
        <taxon>Pleosporomycetidae</taxon>
        <taxon>Pleosporales</taxon>
        <taxon>Massarineae</taxon>
        <taxon>Massarinaceae</taxon>
        <taxon>Byssothecium</taxon>
    </lineage>
</organism>
<dbReference type="EMBL" id="ML976988">
    <property type="protein sequence ID" value="KAF1957809.1"/>
    <property type="molecule type" value="Genomic_DNA"/>
</dbReference>
<protein>
    <recommendedName>
        <fullName evidence="1">Serine-threonine/tyrosine-protein kinase catalytic domain-containing protein</fullName>
    </recommendedName>
</protein>
<accession>A0A6A5U1I6</accession>
<dbReference type="InterPro" id="IPR011009">
    <property type="entry name" value="Kinase-like_dom_sf"/>
</dbReference>
<dbReference type="SUPFAM" id="SSF56112">
    <property type="entry name" value="Protein kinase-like (PK-like)"/>
    <property type="match status" value="1"/>
</dbReference>
<dbReference type="OrthoDB" id="4062651at2759"/>